<sequence length="170" mass="19418">MDQTWMVTVTVEVRSSCLFSLKLDDTILNLIQCLPTNVVNPSKFIINSLIIPLAMRDCFNKMNCWQDPTGSKGSHTAVIKVRLDGLNNSEHDWAESLTCHWLDKSTGFYVMADVTFVGHKLECEVDCSMTETDCDMISKFASFIPINYNKFHHSKYTLIIEKYRVNIKAP</sequence>
<dbReference type="Proteomes" id="UP000144818">
    <property type="component" value="Segment"/>
</dbReference>
<dbReference type="OrthoDB" id="15841at10239"/>
<dbReference type="GeneID" id="32766076"/>
<name>A0A0D3R158_9RHAB</name>
<organism evidence="1 2">
    <name type="scientific">Sweetwater Branch virus</name>
    <dbReference type="NCBI Taxonomy" id="1272958"/>
    <lineage>
        <taxon>Viruses</taxon>
        <taxon>Riboviria</taxon>
        <taxon>Orthornavirae</taxon>
        <taxon>Negarnaviricota</taxon>
        <taxon>Haploviricotina</taxon>
        <taxon>Monjiviricetes</taxon>
        <taxon>Mononegavirales</taxon>
        <taxon>Rhabdoviridae</taxon>
        <taxon>Alpharhabdovirinae</taxon>
        <taxon>Tibrovirus</taxon>
        <taxon>Tibrovirus sweetwater</taxon>
    </lineage>
</organism>
<keyword evidence="2" id="KW-1185">Reference proteome</keyword>
<dbReference type="RefSeq" id="YP_009362247.1">
    <property type="nucleotide sequence ID" value="NC_034546.1"/>
</dbReference>
<evidence type="ECO:0000313" key="2">
    <source>
        <dbReference type="Proteomes" id="UP000144818"/>
    </source>
</evidence>
<proteinExistence type="predicted"/>
<evidence type="ECO:0000313" key="1">
    <source>
        <dbReference type="EMBL" id="AJR28393.1"/>
    </source>
</evidence>
<accession>A0A0D3R158</accession>
<dbReference type="EMBL" id="KM204997">
    <property type="protein sequence ID" value="AJR28393.1"/>
    <property type="molecule type" value="Viral_cRNA"/>
</dbReference>
<reference evidence="1 2" key="1">
    <citation type="journal article" date="2015" name="PLoS Pathog.">
        <title>Evolution of genome size and complexity in the rhabdoviridae.</title>
        <authorList>
            <person name="Walker P.J."/>
            <person name="Firth C."/>
            <person name="Widen S.G."/>
            <person name="Blasdell K.R."/>
            <person name="Guzman H."/>
            <person name="Wood T.G."/>
            <person name="Paradkar P.N."/>
            <person name="Holmes E.C."/>
            <person name="Tesh R.B."/>
            <person name="Vasilakis N."/>
        </authorList>
    </citation>
    <scope>NUCLEOTIDE SEQUENCE [LARGE SCALE GENOMIC DNA]</scope>
    <source>
        <strain evidence="1">UF-11</strain>
    </source>
</reference>
<protein>
    <submittedName>
        <fullName evidence="1">Uncharacterized protein</fullName>
    </submittedName>
</protein>
<dbReference type="KEGG" id="vg:32766076"/>